<dbReference type="PANTHER" id="PTHR45339:SF6">
    <property type="entry name" value="SENSORY HISTIDINE PROTEIN KINASE"/>
    <property type="match status" value="1"/>
</dbReference>
<dbReference type="STRING" id="145388.A0A0D2M9B2"/>
<name>A0A0D2M9B2_9CHLO</name>
<evidence type="ECO:0000313" key="6">
    <source>
        <dbReference type="Proteomes" id="UP000054498"/>
    </source>
</evidence>
<feature type="region of interest" description="Disordered" evidence="3">
    <location>
        <begin position="133"/>
        <end position="198"/>
    </location>
</feature>
<evidence type="ECO:0000259" key="4">
    <source>
        <dbReference type="PROSITE" id="PS50110"/>
    </source>
</evidence>
<sequence>MLLQAQSIGFTVVLAQRGDEAVEMFARHHASLAAVLLDLQMPGAMDGWDAAIEMRRLEARRGPKDGGVAIVACTACAQHERVPELSGGGGGAGLTVRQHTLACGADEVVRKPIQTAALRGVVEAVMQRRRAAAAGGGSAGECDGDEEEEGEEGEVVEGGMSSSDDASEDGGAYGACGGGTAASCTTTEDGQLMGVGGAPWKVEAAAA</sequence>
<protein>
    <recommendedName>
        <fullName evidence="4">Response regulatory domain-containing protein</fullName>
    </recommendedName>
</protein>
<proteinExistence type="predicted"/>
<dbReference type="InterPro" id="IPR011006">
    <property type="entry name" value="CheY-like_superfamily"/>
</dbReference>
<accession>A0A0D2M9B2</accession>
<dbReference type="InterPro" id="IPR001789">
    <property type="entry name" value="Sig_transdc_resp-reg_receiver"/>
</dbReference>
<dbReference type="GeneID" id="25727528"/>
<dbReference type="OrthoDB" id="60033at2759"/>
<evidence type="ECO:0000256" key="1">
    <source>
        <dbReference type="ARBA" id="ARBA00022553"/>
    </source>
</evidence>
<dbReference type="PANTHER" id="PTHR45339">
    <property type="entry name" value="HYBRID SIGNAL TRANSDUCTION HISTIDINE KINASE J"/>
    <property type="match status" value="1"/>
</dbReference>
<dbReference type="KEGG" id="mng:MNEG_10372"/>
<dbReference type="RefSeq" id="XP_013896611.1">
    <property type="nucleotide sequence ID" value="XM_014041157.1"/>
</dbReference>
<keyword evidence="6" id="KW-1185">Reference proteome</keyword>
<reference evidence="5 6" key="1">
    <citation type="journal article" date="2013" name="BMC Genomics">
        <title>Reconstruction of the lipid metabolism for the microalga Monoraphidium neglectum from its genome sequence reveals characteristics suitable for biofuel production.</title>
        <authorList>
            <person name="Bogen C."/>
            <person name="Al-Dilaimi A."/>
            <person name="Albersmeier A."/>
            <person name="Wichmann J."/>
            <person name="Grundmann M."/>
            <person name="Rupp O."/>
            <person name="Lauersen K.J."/>
            <person name="Blifernez-Klassen O."/>
            <person name="Kalinowski J."/>
            <person name="Goesmann A."/>
            <person name="Mussgnug J.H."/>
            <person name="Kruse O."/>
        </authorList>
    </citation>
    <scope>NUCLEOTIDE SEQUENCE [LARGE SCALE GENOMIC DNA]</scope>
    <source>
        <strain evidence="5 6">SAG 48.87</strain>
    </source>
</reference>
<feature type="compositionally biased region" description="Gly residues" evidence="3">
    <location>
        <begin position="171"/>
        <end position="180"/>
    </location>
</feature>
<dbReference type="Gene3D" id="3.40.50.2300">
    <property type="match status" value="1"/>
</dbReference>
<dbReference type="EMBL" id="KK102506">
    <property type="protein sequence ID" value="KIY97591.1"/>
    <property type="molecule type" value="Genomic_DNA"/>
</dbReference>
<evidence type="ECO:0000256" key="2">
    <source>
        <dbReference type="PROSITE-ProRule" id="PRU00169"/>
    </source>
</evidence>
<feature type="domain" description="Response regulatory" evidence="4">
    <location>
        <begin position="1"/>
        <end position="126"/>
    </location>
</feature>
<organism evidence="5 6">
    <name type="scientific">Monoraphidium neglectum</name>
    <dbReference type="NCBI Taxonomy" id="145388"/>
    <lineage>
        <taxon>Eukaryota</taxon>
        <taxon>Viridiplantae</taxon>
        <taxon>Chlorophyta</taxon>
        <taxon>core chlorophytes</taxon>
        <taxon>Chlorophyceae</taxon>
        <taxon>CS clade</taxon>
        <taxon>Sphaeropleales</taxon>
        <taxon>Selenastraceae</taxon>
        <taxon>Monoraphidium</taxon>
    </lineage>
</organism>
<keyword evidence="1 2" id="KW-0597">Phosphoprotein</keyword>
<dbReference type="SUPFAM" id="SSF52172">
    <property type="entry name" value="CheY-like"/>
    <property type="match status" value="1"/>
</dbReference>
<dbReference type="CDD" id="cd17546">
    <property type="entry name" value="REC_hyHK_CKI1_RcsC-like"/>
    <property type="match status" value="1"/>
</dbReference>
<dbReference type="AlphaFoldDB" id="A0A0D2M9B2"/>
<dbReference type="Proteomes" id="UP000054498">
    <property type="component" value="Unassembled WGS sequence"/>
</dbReference>
<feature type="compositionally biased region" description="Acidic residues" evidence="3">
    <location>
        <begin position="142"/>
        <end position="155"/>
    </location>
</feature>
<evidence type="ECO:0000256" key="3">
    <source>
        <dbReference type="SAM" id="MobiDB-lite"/>
    </source>
</evidence>
<evidence type="ECO:0000313" key="5">
    <source>
        <dbReference type="EMBL" id="KIY97591.1"/>
    </source>
</evidence>
<feature type="modified residue" description="4-aspartylphosphate" evidence="2">
    <location>
        <position position="38"/>
    </location>
</feature>
<dbReference type="PROSITE" id="PS50110">
    <property type="entry name" value="RESPONSE_REGULATORY"/>
    <property type="match status" value="1"/>
</dbReference>
<gene>
    <name evidence="5" type="ORF">MNEG_10372</name>
</gene>
<dbReference type="GO" id="GO:0000160">
    <property type="term" value="P:phosphorelay signal transduction system"/>
    <property type="evidence" value="ECO:0007669"/>
    <property type="project" value="InterPro"/>
</dbReference>